<feature type="non-terminal residue" evidence="1">
    <location>
        <position position="153"/>
    </location>
</feature>
<organism evidence="1 2">
    <name type="scientific">Multifurca ochricompacta</name>
    <dbReference type="NCBI Taxonomy" id="376703"/>
    <lineage>
        <taxon>Eukaryota</taxon>
        <taxon>Fungi</taxon>
        <taxon>Dikarya</taxon>
        <taxon>Basidiomycota</taxon>
        <taxon>Agaricomycotina</taxon>
        <taxon>Agaricomycetes</taxon>
        <taxon>Russulales</taxon>
        <taxon>Russulaceae</taxon>
        <taxon>Multifurca</taxon>
    </lineage>
</organism>
<dbReference type="Proteomes" id="UP001203297">
    <property type="component" value="Unassembled WGS sequence"/>
</dbReference>
<dbReference type="EMBL" id="WTXG01000006">
    <property type="protein sequence ID" value="KAI0305180.1"/>
    <property type="molecule type" value="Genomic_DNA"/>
</dbReference>
<accession>A0AAD4M7T1</accession>
<proteinExistence type="predicted"/>
<evidence type="ECO:0000313" key="1">
    <source>
        <dbReference type="EMBL" id="KAI0305180.1"/>
    </source>
</evidence>
<gene>
    <name evidence="1" type="ORF">B0F90DRAFT_1585421</name>
</gene>
<evidence type="ECO:0000313" key="2">
    <source>
        <dbReference type="Proteomes" id="UP001203297"/>
    </source>
</evidence>
<protein>
    <submittedName>
        <fullName evidence="1">Uncharacterized protein</fullName>
    </submittedName>
</protein>
<reference evidence="1" key="1">
    <citation type="journal article" date="2022" name="New Phytol.">
        <title>Evolutionary transition to the ectomycorrhizal habit in the genomes of a hyperdiverse lineage of mushroom-forming fungi.</title>
        <authorList>
            <person name="Looney B."/>
            <person name="Miyauchi S."/>
            <person name="Morin E."/>
            <person name="Drula E."/>
            <person name="Courty P.E."/>
            <person name="Kohler A."/>
            <person name="Kuo A."/>
            <person name="LaButti K."/>
            <person name="Pangilinan J."/>
            <person name="Lipzen A."/>
            <person name="Riley R."/>
            <person name="Andreopoulos W."/>
            <person name="He G."/>
            <person name="Johnson J."/>
            <person name="Nolan M."/>
            <person name="Tritt A."/>
            <person name="Barry K.W."/>
            <person name="Grigoriev I.V."/>
            <person name="Nagy L.G."/>
            <person name="Hibbett D."/>
            <person name="Henrissat B."/>
            <person name="Matheny P.B."/>
            <person name="Labbe J."/>
            <person name="Martin F.M."/>
        </authorList>
    </citation>
    <scope>NUCLEOTIDE SEQUENCE</scope>
    <source>
        <strain evidence="1">BPL690</strain>
    </source>
</reference>
<keyword evidence="2" id="KW-1185">Reference proteome</keyword>
<sequence length="153" mass="17226">VRSSAWIYLFNLATSPNQLELASSKFSQFVESGRQFRDKHTIAFVRRCTELRCPQLALTVFSNRPAYRMDLTFTAARLLLYAIHKDYPLSDSVILASLFPLYNLPKLSSDPISFALFMSACVREAKVSGSQPAWTIATTLLSPFEELLSQTPP</sequence>
<name>A0AAD4M7T1_9AGAM</name>
<dbReference type="AlphaFoldDB" id="A0AAD4M7T1"/>
<comment type="caution">
    <text evidence="1">The sequence shown here is derived from an EMBL/GenBank/DDBJ whole genome shotgun (WGS) entry which is preliminary data.</text>
</comment>
<feature type="non-terminal residue" evidence="1">
    <location>
        <position position="1"/>
    </location>
</feature>